<organism evidence="4 5">
    <name type="scientific">Eubacterium album</name>
    <dbReference type="NCBI Taxonomy" id="2978477"/>
    <lineage>
        <taxon>Bacteria</taxon>
        <taxon>Bacillati</taxon>
        <taxon>Bacillota</taxon>
        <taxon>Clostridia</taxon>
        <taxon>Eubacteriales</taxon>
        <taxon>Eubacteriaceae</taxon>
        <taxon>Eubacterium</taxon>
    </lineage>
</organism>
<feature type="transmembrane region" description="Helical" evidence="3">
    <location>
        <begin position="162"/>
        <end position="181"/>
    </location>
</feature>
<sequence length="191" mass="19883">MNNSTEKIVKLVLAAMFAALGCVATMIIRIPTIGTSGYVNIGDTVVLLAAWVLGTFYVGNKKGKLVDENLFFAAAAAGLGPALADLIAGYTTYVPGTFIIKALMGIVAVLLFKIIAKANKHLAFAVSAVVAELVMVFGYFLYESTLLGYGMTAAASIPSNGVQGITCLVLGLVLVEVLNASNAFKSVLKVN</sequence>
<keyword evidence="1 3" id="KW-0812">Transmembrane</keyword>
<keyword evidence="3" id="KW-0472">Membrane</keyword>
<dbReference type="PROSITE" id="PS51257">
    <property type="entry name" value="PROKAR_LIPOPROTEIN"/>
    <property type="match status" value="1"/>
</dbReference>
<evidence type="ECO:0000256" key="1">
    <source>
        <dbReference type="ARBA" id="ARBA00022692"/>
    </source>
</evidence>
<accession>A0ABT2M2Y3</accession>
<feature type="transmembrane region" description="Helical" evidence="3">
    <location>
        <begin position="70"/>
        <end position="90"/>
    </location>
</feature>
<dbReference type="Proteomes" id="UP001431199">
    <property type="component" value="Unassembled WGS sequence"/>
</dbReference>
<name>A0ABT2M2Y3_9FIRM</name>
<evidence type="ECO:0000313" key="4">
    <source>
        <dbReference type="EMBL" id="MCT7399830.1"/>
    </source>
</evidence>
<dbReference type="InterPro" id="IPR009825">
    <property type="entry name" value="ECF_substrate-spec-like"/>
</dbReference>
<reference evidence="4" key="1">
    <citation type="submission" date="2022-09" db="EMBL/GenBank/DDBJ databases">
        <title>Eubacterium sp. LFL-14 isolated from human feces.</title>
        <authorList>
            <person name="Liu F."/>
        </authorList>
    </citation>
    <scope>NUCLEOTIDE SEQUENCE</scope>
    <source>
        <strain evidence="4">LFL-14</strain>
    </source>
</reference>
<dbReference type="Gene3D" id="1.10.1760.20">
    <property type="match status" value="1"/>
</dbReference>
<feature type="transmembrane region" description="Helical" evidence="3">
    <location>
        <begin position="122"/>
        <end position="142"/>
    </location>
</feature>
<gene>
    <name evidence="4" type="ORF">N5B56_12185</name>
</gene>
<evidence type="ECO:0000313" key="5">
    <source>
        <dbReference type="Proteomes" id="UP001431199"/>
    </source>
</evidence>
<keyword evidence="2 3" id="KW-1133">Transmembrane helix</keyword>
<dbReference type="RefSeq" id="WP_117910638.1">
    <property type="nucleotide sequence ID" value="NZ_JAODBU010000013.1"/>
</dbReference>
<proteinExistence type="predicted"/>
<evidence type="ECO:0000256" key="3">
    <source>
        <dbReference type="SAM" id="Phobius"/>
    </source>
</evidence>
<feature type="transmembrane region" description="Helical" evidence="3">
    <location>
        <begin position="37"/>
        <end position="58"/>
    </location>
</feature>
<feature type="transmembrane region" description="Helical" evidence="3">
    <location>
        <begin position="96"/>
        <end position="115"/>
    </location>
</feature>
<dbReference type="EMBL" id="JAODBU010000013">
    <property type="protein sequence ID" value="MCT7399830.1"/>
    <property type="molecule type" value="Genomic_DNA"/>
</dbReference>
<feature type="transmembrane region" description="Helical" evidence="3">
    <location>
        <begin position="12"/>
        <end position="31"/>
    </location>
</feature>
<comment type="caution">
    <text evidence="4">The sequence shown here is derived from an EMBL/GenBank/DDBJ whole genome shotgun (WGS) entry which is preliminary data.</text>
</comment>
<protein>
    <submittedName>
        <fullName evidence="4">ECF transporter S component</fullName>
    </submittedName>
</protein>
<keyword evidence="5" id="KW-1185">Reference proteome</keyword>
<evidence type="ECO:0000256" key="2">
    <source>
        <dbReference type="ARBA" id="ARBA00022989"/>
    </source>
</evidence>
<dbReference type="Pfam" id="PF07155">
    <property type="entry name" value="ECF-ribofla_trS"/>
    <property type="match status" value="2"/>
</dbReference>
<dbReference type="PANTHER" id="PTHR37815">
    <property type="entry name" value="UPF0397 PROTEIN BC_2624-RELATED"/>
    <property type="match status" value="1"/>
</dbReference>
<dbReference type="PANTHER" id="PTHR37815:SF3">
    <property type="entry name" value="UPF0397 PROTEIN SPR0429"/>
    <property type="match status" value="1"/>
</dbReference>